<proteinExistence type="predicted"/>
<keyword evidence="2" id="KW-1185">Reference proteome</keyword>
<sequence>MENNELIARLKNVCMELILQLRGNNGENGNALIDSKLISALHSYIDLYKQSISNDSMVSKEIVGILLYTCSRFYIQSKYSKNSDDLLKEFDRLNGKLLGIFVPKDM</sequence>
<accession>A0ABX1Y1X9</accession>
<evidence type="ECO:0008006" key="3">
    <source>
        <dbReference type="Google" id="ProtNLM"/>
    </source>
</evidence>
<dbReference type="Proteomes" id="UP000616779">
    <property type="component" value="Unassembled WGS sequence"/>
</dbReference>
<dbReference type="EMBL" id="WHOA01000162">
    <property type="protein sequence ID" value="NOU74271.1"/>
    <property type="molecule type" value="Genomic_DNA"/>
</dbReference>
<dbReference type="RefSeq" id="WP_171645679.1">
    <property type="nucleotide sequence ID" value="NZ_WHOA01000162.1"/>
</dbReference>
<evidence type="ECO:0000313" key="2">
    <source>
        <dbReference type="Proteomes" id="UP000616779"/>
    </source>
</evidence>
<evidence type="ECO:0000313" key="1">
    <source>
        <dbReference type="EMBL" id="NOU74271.1"/>
    </source>
</evidence>
<protein>
    <recommendedName>
        <fullName evidence="3">Phage gp6-like head-tail connector protein</fullName>
    </recommendedName>
</protein>
<reference evidence="1 2" key="1">
    <citation type="submission" date="2019-10" db="EMBL/GenBank/DDBJ databases">
        <title>Description of Paenibacillus terrestris sp. nov.</title>
        <authorList>
            <person name="Carlier A."/>
            <person name="Qi S."/>
        </authorList>
    </citation>
    <scope>NUCLEOTIDE SEQUENCE [LARGE SCALE GENOMIC DNA]</scope>
    <source>
        <strain evidence="1 2">LMG 31458</strain>
    </source>
</reference>
<organism evidence="1 2">
    <name type="scientific">Paenibacillus phytorum</name>
    <dbReference type="NCBI Taxonomy" id="2654977"/>
    <lineage>
        <taxon>Bacteria</taxon>
        <taxon>Bacillati</taxon>
        <taxon>Bacillota</taxon>
        <taxon>Bacilli</taxon>
        <taxon>Bacillales</taxon>
        <taxon>Paenibacillaceae</taxon>
        <taxon>Paenibacillus</taxon>
    </lineage>
</organism>
<gene>
    <name evidence="1" type="ORF">GC098_23225</name>
</gene>
<name>A0ABX1Y1X9_9BACL</name>
<comment type="caution">
    <text evidence="1">The sequence shown here is derived from an EMBL/GenBank/DDBJ whole genome shotgun (WGS) entry which is preliminary data.</text>
</comment>